<dbReference type="Pfam" id="PF00487">
    <property type="entry name" value="FA_desaturase"/>
    <property type="match status" value="1"/>
</dbReference>
<proteinExistence type="predicted"/>
<comment type="caution">
    <text evidence="3">The sequence shown here is derived from an EMBL/GenBank/DDBJ whole genome shotgun (WGS) entry which is preliminary data.</text>
</comment>
<feature type="transmembrane region" description="Helical" evidence="1">
    <location>
        <begin position="195"/>
        <end position="219"/>
    </location>
</feature>
<evidence type="ECO:0000313" key="3">
    <source>
        <dbReference type="EMBL" id="HEC06848.1"/>
    </source>
</evidence>
<accession>A0A831RZ56</accession>
<feature type="domain" description="Fatty acid desaturase" evidence="2">
    <location>
        <begin position="49"/>
        <end position="281"/>
    </location>
</feature>
<keyword evidence="1" id="KW-0472">Membrane</keyword>
<gene>
    <name evidence="3" type="ORF">ENJ12_08355</name>
</gene>
<name>A0A831RZ56_9GAMM</name>
<feature type="transmembrane region" description="Helical" evidence="1">
    <location>
        <begin position="21"/>
        <end position="42"/>
    </location>
</feature>
<evidence type="ECO:0000259" key="2">
    <source>
        <dbReference type="Pfam" id="PF00487"/>
    </source>
</evidence>
<protein>
    <submittedName>
        <fullName evidence="3">Fatty acid desaturase</fullName>
    </submittedName>
</protein>
<keyword evidence="1" id="KW-0812">Transmembrane</keyword>
<keyword evidence="1" id="KW-1133">Transmembrane helix</keyword>
<feature type="transmembrane region" description="Helical" evidence="1">
    <location>
        <begin position="132"/>
        <end position="156"/>
    </location>
</feature>
<dbReference type="Proteomes" id="UP000886339">
    <property type="component" value="Unassembled WGS sequence"/>
</dbReference>
<evidence type="ECO:0000256" key="1">
    <source>
        <dbReference type="SAM" id="Phobius"/>
    </source>
</evidence>
<reference evidence="3" key="1">
    <citation type="journal article" date="2020" name="mSystems">
        <title>Genome- and Community-Level Interaction Insights into Carbon Utilization and Element Cycling Functions of Hydrothermarchaeota in Hydrothermal Sediment.</title>
        <authorList>
            <person name="Zhou Z."/>
            <person name="Liu Y."/>
            <person name="Xu W."/>
            <person name="Pan J."/>
            <person name="Luo Z.H."/>
            <person name="Li M."/>
        </authorList>
    </citation>
    <scope>NUCLEOTIDE SEQUENCE [LARGE SCALE GENOMIC DNA]</scope>
    <source>
        <strain evidence="3">HyVt-458</strain>
    </source>
</reference>
<dbReference type="EMBL" id="DRLF01000292">
    <property type="protein sequence ID" value="HEC06848.1"/>
    <property type="molecule type" value="Genomic_DNA"/>
</dbReference>
<organism evidence="3">
    <name type="scientific">Thiolapillus brandeum</name>
    <dbReference type="NCBI Taxonomy" id="1076588"/>
    <lineage>
        <taxon>Bacteria</taxon>
        <taxon>Pseudomonadati</taxon>
        <taxon>Pseudomonadota</taxon>
        <taxon>Gammaproteobacteria</taxon>
        <taxon>Chromatiales</taxon>
        <taxon>Sedimenticolaceae</taxon>
        <taxon>Thiolapillus</taxon>
    </lineage>
</organism>
<sequence length="319" mass="37165">MFIQISYVFCVLNTAEKNIPAALNLLVAASLIVTALFLLWLASRLPLPASLVIGLLFAMLLLTNYQLIHEATHGLLHPSPGVNESVGMLLSWLFPVSLTLMKVTHIVHHCCNRSDHEMFDCYYPGDSRILKYFQWYGLLFGLWWWLVPVGSLLLALNPRWLYSRPFRKARTTTRLFDDFSAREIRRVRVETVFGLLFWVLAFQLLQLEWSAMLILYGMFGFNWSTRQYVTHAFSPRDVINGAWNLRVGRLHGAMLLNGQWDRVHHQHPHVSWIHLPELARGKAFDLGYWQQYRRLWRGPRCCREKGPRCLPRQGYEGLS</sequence>
<feature type="transmembrane region" description="Helical" evidence="1">
    <location>
        <begin position="49"/>
        <end position="68"/>
    </location>
</feature>
<dbReference type="CDD" id="cd01060">
    <property type="entry name" value="Membrane-FADS-like"/>
    <property type="match status" value="1"/>
</dbReference>
<dbReference type="AlphaFoldDB" id="A0A831RZ56"/>
<dbReference type="InterPro" id="IPR005804">
    <property type="entry name" value="FA_desaturase_dom"/>
</dbReference>
<dbReference type="GO" id="GO:0006629">
    <property type="term" value="P:lipid metabolic process"/>
    <property type="evidence" value="ECO:0007669"/>
    <property type="project" value="InterPro"/>
</dbReference>